<keyword evidence="3" id="KW-0472">Membrane</keyword>
<sequence>MKFSSEETLFVTIIIAAIVSLQGVTSQSEWHRLDDAVYLVDTITRLDYDEAQSLCQGYGANLARVDSDEIQAFLTSFITPPLRDTRCFWIGCNDREVEGQFRWLDGTPVIYDGWAQGQPDNGGGGQDCACLWSSRNNDIHGQWDDDGCTVDRNLICQKGIYNFRLTIPRTNPGFINVYCAVDVEIEGETLSPDDVKLSIGQTLSSSRPISHSSTSLDGEFRNNSFLLYNVTEGDQIFCYAGELPDKNRSFSLATFSAVFDVYALPELPSGPTVGEISSSSVTVFWSSWIPFLDPGDGPVVGYLIYQQTMEEKWLVAGRIDSGVGEGDLQRIMEFVLTELEPGTEYNISVSAVREGPGGEGPRSPLVTVTTPTLESQRLRKTSAVWMVLFVISFLGIIILAIAIVILCKRKQKKEDLSHLRAAPPASDPQSPHYELPQPSVVRPPAYQGLKKTGINNIKEEVYADIVDPEKSEYVNIPSGAQK</sequence>
<reference evidence="8" key="1">
    <citation type="submission" date="2015-02" db="EMBL/GenBank/DDBJ databases">
        <title>Genome sequencing for Strongylocentrotus purpuratus.</title>
        <authorList>
            <person name="Murali S."/>
            <person name="Liu Y."/>
            <person name="Vee V."/>
            <person name="English A."/>
            <person name="Wang M."/>
            <person name="Skinner E."/>
            <person name="Han Y."/>
            <person name="Muzny D.M."/>
            <person name="Worley K.C."/>
            <person name="Gibbs R.A."/>
        </authorList>
    </citation>
    <scope>NUCLEOTIDE SEQUENCE</scope>
</reference>
<dbReference type="InParanoid" id="A0A7M7PMK9"/>
<evidence type="ECO:0000259" key="6">
    <source>
        <dbReference type="PROSITE" id="PS50853"/>
    </source>
</evidence>
<dbReference type="PANTHER" id="PTHR26391">
    <property type="entry name" value="INACTIVE TYROSINE-PROTEIN KINASE 7"/>
    <property type="match status" value="1"/>
</dbReference>
<feature type="domain" description="C-type lectin" evidence="5">
    <location>
        <begin position="33"/>
        <end position="157"/>
    </location>
</feature>
<feature type="domain" description="Fibronectin type-III" evidence="6">
    <location>
        <begin position="267"/>
        <end position="373"/>
    </location>
</feature>
<evidence type="ECO:0000256" key="4">
    <source>
        <dbReference type="SAM" id="SignalP"/>
    </source>
</evidence>
<dbReference type="FunFam" id="2.60.40.10:FF:002057">
    <property type="entry name" value="Predicted protein"/>
    <property type="match status" value="1"/>
</dbReference>
<evidence type="ECO:0000259" key="5">
    <source>
        <dbReference type="PROSITE" id="PS50041"/>
    </source>
</evidence>
<dbReference type="PROSITE" id="PS50853">
    <property type="entry name" value="FN3"/>
    <property type="match status" value="1"/>
</dbReference>
<dbReference type="SUPFAM" id="SSF56436">
    <property type="entry name" value="C-type lectin-like"/>
    <property type="match status" value="1"/>
</dbReference>
<dbReference type="AlphaFoldDB" id="A0A7M7PMK9"/>
<evidence type="ECO:0008006" key="9">
    <source>
        <dbReference type="Google" id="ProtNLM"/>
    </source>
</evidence>
<reference evidence="7" key="2">
    <citation type="submission" date="2021-01" db="UniProtKB">
        <authorList>
            <consortium name="EnsemblMetazoa"/>
        </authorList>
    </citation>
    <scope>IDENTIFICATION</scope>
</reference>
<evidence type="ECO:0000256" key="2">
    <source>
        <dbReference type="SAM" id="MobiDB-lite"/>
    </source>
</evidence>
<dbReference type="InterPro" id="IPR001304">
    <property type="entry name" value="C-type_lectin-like"/>
</dbReference>
<feature type="region of interest" description="Disordered" evidence="2">
    <location>
        <begin position="417"/>
        <end position="446"/>
    </location>
</feature>
<evidence type="ECO:0000256" key="3">
    <source>
        <dbReference type="SAM" id="Phobius"/>
    </source>
</evidence>
<feature type="signal peptide" evidence="4">
    <location>
        <begin position="1"/>
        <end position="26"/>
    </location>
</feature>
<protein>
    <recommendedName>
        <fullName evidence="9">C-type lectin</fullName>
    </recommendedName>
</protein>
<dbReference type="GeneID" id="115928768"/>
<name>A0A7M7PMK9_STRPU</name>
<organism evidence="7 8">
    <name type="scientific">Strongylocentrotus purpuratus</name>
    <name type="common">Purple sea urchin</name>
    <dbReference type="NCBI Taxonomy" id="7668"/>
    <lineage>
        <taxon>Eukaryota</taxon>
        <taxon>Metazoa</taxon>
        <taxon>Echinodermata</taxon>
        <taxon>Eleutherozoa</taxon>
        <taxon>Echinozoa</taxon>
        <taxon>Echinoidea</taxon>
        <taxon>Euechinoidea</taxon>
        <taxon>Echinacea</taxon>
        <taxon>Camarodonta</taxon>
        <taxon>Echinidea</taxon>
        <taxon>Strongylocentrotidae</taxon>
        <taxon>Strongylocentrotus</taxon>
    </lineage>
</organism>
<dbReference type="InterPro" id="IPR013783">
    <property type="entry name" value="Ig-like_fold"/>
</dbReference>
<dbReference type="InterPro" id="IPR016186">
    <property type="entry name" value="C-type_lectin-like/link_sf"/>
</dbReference>
<dbReference type="SUPFAM" id="SSF49265">
    <property type="entry name" value="Fibronectin type III"/>
    <property type="match status" value="1"/>
</dbReference>
<evidence type="ECO:0000313" key="8">
    <source>
        <dbReference type="Proteomes" id="UP000007110"/>
    </source>
</evidence>
<accession>A0A7M7PMK9</accession>
<dbReference type="GO" id="GO:0038187">
    <property type="term" value="F:pattern recognition receptor activity"/>
    <property type="evidence" value="ECO:0000318"/>
    <property type="project" value="GO_Central"/>
</dbReference>
<dbReference type="InterPro" id="IPR036116">
    <property type="entry name" value="FN3_sf"/>
</dbReference>
<evidence type="ECO:0000313" key="7">
    <source>
        <dbReference type="EnsemblMetazoa" id="XP_030852516"/>
    </source>
</evidence>
<dbReference type="CDD" id="cd00063">
    <property type="entry name" value="FN3"/>
    <property type="match status" value="1"/>
</dbReference>
<dbReference type="OMA" id="VEDWTEA"/>
<dbReference type="PROSITE" id="PS50041">
    <property type="entry name" value="C_TYPE_LECTIN_2"/>
    <property type="match status" value="1"/>
</dbReference>
<dbReference type="CDD" id="cd00037">
    <property type="entry name" value="CLECT"/>
    <property type="match status" value="1"/>
</dbReference>
<dbReference type="InterPro" id="IPR016187">
    <property type="entry name" value="CTDL_fold"/>
</dbReference>
<evidence type="ECO:0000256" key="1">
    <source>
        <dbReference type="ARBA" id="ARBA00023157"/>
    </source>
</evidence>
<keyword evidence="3" id="KW-0812">Transmembrane</keyword>
<keyword evidence="3" id="KW-1133">Transmembrane helix</keyword>
<feature type="transmembrane region" description="Helical" evidence="3">
    <location>
        <begin position="383"/>
        <end position="407"/>
    </location>
</feature>
<dbReference type="InterPro" id="IPR018378">
    <property type="entry name" value="C-type_lectin_CS"/>
</dbReference>
<dbReference type="Pfam" id="PF00059">
    <property type="entry name" value="Lectin_C"/>
    <property type="match status" value="1"/>
</dbReference>
<dbReference type="PROSITE" id="PS00615">
    <property type="entry name" value="C_TYPE_LECTIN_1"/>
    <property type="match status" value="1"/>
</dbReference>
<dbReference type="GO" id="GO:0006955">
    <property type="term" value="P:immune response"/>
    <property type="evidence" value="ECO:0000318"/>
    <property type="project" value="GO_Central"/>
</dbReference>
<dbReference type="EnsemblMetazoa" id="XM_030996656">
    <property type="protein sequence ID" value="XP_030852516"/>
    <property type="gene ID" value="LOC115928768"/>
</dbReference>
<dbReference type="KEGG" id="spu:115928768"/>
<dbReference type="Pfam" id="PF00041">
    <property type="entry name" value="fn3"/>
    <property type="match status" value="1"/>
</dbReference>
<proteinExistence type="predicted"/>
<dbReference type="SMART" id="SM00034">
    <property type="entry name" value="CLECT"/>
    <property type="match status" value="1"/>
</dbReference>
<dbReference type="Proteomes" id="UP000007110">
    <property type="component" value="Unassembled WGS sequence"/>
</dbReference>
<dbReference type="RefSeq" id="XP_030852516.1">
    <property type="nucleotide sequence ID" value="XM_030996656.1"/>
</dbReference>
<dbReference type="Gene3D" id="3.10.100.10">
    <property type="entry name" value="Mannose-Binding Protein A, subunit A"/>
    <property type="match status" value="1"/>
</dbReference>
<dbReference type="OrthoDB" id="2142683at2759"/>
<keyword evidence="4" id="KW-0732">Signal</keyword>
<feature type="chain" id="PRO_5029625929" description="C-type lectin" evidence="4">
    <location>
        <begin position="27"/>
        <end position="482"/>
    </location>
</feature>
<dbReference type="InterPro" id="IPR003961">
    <property type="entry name" value="FN3_dom"/>
</dbReference>
<dbReference type="SMART" id="SM00060">
    <property type="entry name" value="FN3"/>
    <property type="match status" value="1"/>
</dbReference>
<dbReference type="PANTHER" id="PTHR26391:SF18">
    <property type="entry name" value="PROTEIN KINASE RECEPTOR TIE-1, PUTATIVE-RELATED"/>
    <property type="match status" value="1"/>
</dbReference>
<dbReference type="GO" id="GO:0009897">
    <property type="term" value="C:external side of plasma membrane"/>
    <property type="evidence" value="ECO:0000318"/>
    <property type="project" value="GO_Central"/>
</dbReference>
<keyword evidence="1" id="KW-1015">Disulfide bond</keyword>
<dbReference type="Gene3D" id="2.60.40.10">
    <property type="entry name" value="Immunoglobulins"/>
    <property type="match status" value="1"/>
</dbReference>
<dbReference type="GO" id="GO:0030246">
    <property type="term" value="F:carbohydrate binding"/>
    <property type="evidence" value="ECO:0000318"/>
    <property type="project" value="GO_Central"/>
</dbReference>
<keyword evidence="8" id="KW-1185">Reference proteome</keyword>